<proteinExistence type="inferred from homology"/>
<dbReference type="GO" id="GO:0048306">
    <property type="term" value="F:calcium-dependent protein binding"/>
    <property type="evidence" value="ECO:0007669"/>
    <property type="project" value="TreeGrafter"/>
</dbReference>
<feature type="domain" description="EF-hand" evidence="3">
    <location>
        <begin position="55"/>
        <end position="90"/>
    </location>
</feature>
<evidence type="ECO:0000313" key="4">
    <source>
        <dbReference type="EMBL" id="GCC21918.1"/>
    </source>
</evidence>
<dbReference type="SMART" id="SM00054">
    <property type="entry name" value="EFh"/>
    <property type="match status" value="1"/>
</dbReference>
<dbReference type="SUPFAM" id="SSF47473">
    <property type="entry name" value="EF-hand"/>
    <property type="match status" value="1"/>
</dbReference>
<name>A0A401RUU9_CHIPU</name>
<dbReference type="InterPro" id="IPR011992">
    <property type="entry name" value="EF-hand-dom_pair"/>
</dbReference>
<dbReference type="OMA" id="NIMHELQ"/>
<keyword evidence="2" id="KW-0106">Calcium</keyword>
<keyword evidence="5" id="KW-1185">Reference proteome</keyword>
<dbReference type="STRING" id="137246.A0A401RUU9"/>
<comment type="similarity">
    <text evidence="1">Belongs to the S-100 family.</text>
</comment>
<dbReference type="Pfam" id="PF01023">
    <property type="entry name" value="S_100"/>
    <property type="match status" value="1"/>
</dbReference>
<reference evidence="4 5" key="1">
    <citation type="journal article" date="2018" name="Nat. Ecol. Evol.">
        <title>Shark genomes provide insights into elasmobranch evolution and the origin of vertebrates.</title>
        <authorList>
            <person name="Hara Y"/>
            <person name="Yamaguchi K"/>
            <person name="Onimaru K"/>
            <person name="Kadota M"/>
            <person name="Koyanagi M"/>
            <person name="Keeley SD"/>
            <person name="Tatsumi K"/>
            <person name="Tanaka K"/>
            <person name="Motone F"/>
            <person name="Kageyama Y"/>
            <person name="Nozu R"/>
            <person name="Adachi N"/>
            <person name="Nishimura O"/>
            <person name="Nakagawa R"/>
            <person name="Tanegashima C"/>
            <person name="Kiyatake I"/>
            <person name="Matsumoto R"/>
            <person name="Murakumo K"/>
            <person name="Nishida K"/>
            <person name="Terakita A"/>
            <person name="Kuratani S"/>
            <person name="Sato K"/>
            <person name="Hyodo S Kuraku.S."/>
        </authorList>
    </citation>
    <scope>NUCLEOTIDE SEQUENCE [LARGE SCALE GENOMIC DNA]</scope>
</reference>
<dbReference type="EMBL" id="BEZZ01000003">
    <property type="protein sequence ID" value="GCC21918.1"/>
    <property type="molecule type" value="Genomic_DNA"/>
</dbReference>
<protein>
    <recommendedName>
        <fullName evidence="3">EF-hand domain-containing protein</fullName>
    </recommendedName>
</protein>
<evidence type="ECO:0000256" key="2">
    <source>
        <dbReference type="ARBA" id="ARBA00022837"/>
    </source>
</evidence>
<dbReference type="PROSITE" id="PS50222">
    <property type="entry name" value="EF_HAND_2"/>
    <property type="match status" value="1"/>
</dbReference>
<dbReference type="PANTHER" id="PTHR11639">
    <property type="entry name" value="S100 CALCIUM-BINDING PROTEIN"/>
    <property type="match status" value="1"/>
</dbReference>
<organism evidence="4 5">
    <name type="scientific">Chiloscyllium punctatum</name>
    <name type="common">Brownbanded bambooshark</name>
    <name type="synonym">Hemiscyllium punctatum</name>
    <dbReference type="NCBI Taxonomy" id="137246"/>
    <lineage>
        <taxon>Eukaryota</taxon>
        <taxon>Metazoa</taxon>
        <taxon>Chordata</taxon>
        <taxon>Craniata</taxon>
        <taxon>Vertebrata</taxon>
        <taxon>Chondrichthyes</taxon>
        <taxon>Elasmobranchii</taxon>
        <taxon>Galeomorphii</taxon>
        <taxon>Galeoidea</taxon>
        <taxon>Orectolobiformes</taxon>
        <taxon>Hemiscylliidae</taxon>
        <taxon>Chiloscyllium</taxon>
    </lineage>
</organism>
<dbReference type="InterPro" id="IPR002048">
    <property type="entry name" value="EF_hand_dom"/>
</dbReference>
<dbReference type="GO" id="GO:0005509">
    <property type="term" value="F:calcium ion binding"/>
    <property type="evidence" value="ECO:0007669"/>
    <property type="project" value="InterPro"/>
</dbReference>
<dbReference type="PROSITE" id="PS00018">
    <property type="entry name" value="EF_HAND_1"/>
    <property type="match status" value="1"/>
</dbReference>
<gene>
    <name evidence="4" type="ORF">chiPu_0000301</name>
</gene>
<dbReference type="InterPro" id="IPR013787">
    <property type="entry name" value="S100_Ca-bd_sub"/>
</dbReference>
<dbReference type="Gene3D" id="1.10.238.10">
    <property type="entry name" value="EF-hand"/>
    <property type="match status" value="1"/>
</dbReference>
<evidence type="ECO:0000313" key="5">
    <source>
        <dbReference type="Proteomes" id="UP000287033"/>
    </source>
</evidence>
<dbReference type="Proteomes" id="UP000287033">
    <property type="component" value="Unassembled WGS sequence"/>
</dbReference>
<dbReference type="InterPro" id="IPR034325">
    <property type="entry name" value="S-100_dom"/>
</dbReference>
<sequence length="104" mass="11762">MSPVKVLRNCTDLEKSVAAIAVIFNNHAGSDGKLSKAQAKDLLLAQFQSFIKGQELKPKYKEIISDLDEDKDKKIDFEDFMIILTSLTIMSNIMHELQCLTMKK</sequence>
<dbReference type="InterPro" id="IPR018247">
    <property type="entry name" value="EF_Hand_1_Ca_BS"/>
</dbReference>
<dbReference type="OrthoDB" id="9362863at2759"/>
<dbReference type="CDD" id="cd00213">
    <property type="entry name" value="S-100"/>
    <property type="match status" value="1"/>
</dbReference>
<dbReference type="AlphaFoldDB" id="A0A401RUU9"/>
<dbReference type="PANTHER" id="PTHR11639:SF134">
    <property type="entry name" value="PROTEIN S100-A1-RELATED"/>
    <property type="match status" value="1"/>
</dbReference>
<dbReference type="SMART" id="SM01394">
    <property type="entry name" value="S_100"/>
    <property type="match status" value="1"/>
</dbReference>
<evidence type="ECO:0000259" key="3">
    <source>
        <dbReference type="PROSITE" id="PS50222"/>
    </source>
</evidence>
<accession>A0A401RUU9</accession>
<evidence type="ECO:0000256" key="1">
    <source>
        <dbReference type="ARBA" id="ARBA00007323"/>
    </source>
</evidence>
<dbReference type="GO" id="GO:0046914">
    <property type="term" value="F:transition metal ion binding"/>
    <property type="evidence" value="ECO:0007669"/>
    <property type="project" value="InterPro"/>
</dbReference>
<comment type="caution">
    <text evidence="4">The sequence shown here is derived from an EMBL/GenBank/DDBJ whole genome shotgun (WGS) entry which is preliminary data.</text>
</comment>